<reference evidence="7" key="1">
    <citation type="journal article" date="2019" name="Int. J. Syst. Evol. Microbiol.">
        <title>The Global Catalogue of Microorganisms (GCM) 10K type strain sequencing project: providing services to taxonomists for standard genome sequencing and annotation.</title>
        <authorList>
            <consortium name="The Broad Institute Genomics Platform"/>
            <consortium name="The Broad Institute Genome Sequencing Center for Infectious Disease"/>
            <person name="Wu L."/>
            <person name="Ma J."/>
        </authorList>
    </citation>
    <scope>NUCLEOTIDE SEQUENCE [LARGE SCALE GENOMIC DNA]</scope>
    <source>
        <strain evidence="7">NBRC 111756</strain>
    </source>
</reference>
<dbReference type="InterPro" id="IPR005119">
    <property type="entry name" value="LysR_subst-bd"/>
</dbReference>
<proteinExistence type="inferred from homology"/>
<dbReference type="Pfam" id="PF00126">
    <property type="entry name" value="HTH_1"/>
    <property type="match status" value="1"/>
</dbReference>
<dbReference type="EMBL" id="JBHSWE010000001">
    <property type="protein sequence ID" value="MFC6673702.1"/>
    <property type="molecule type" value="Genomic_DNA"/>
</dbReference>
<dbReference type="InterPro" id="IPR037402">
    <property type="entry name" value="YidZ_PBP2"/>
</dbReference>
<dbReference type="PRINTS" id="PR00039">
    <property type="entry name" value="HTHLYSR"/>
</dbReference>
<gene>
    <name evidence="6" type="ORF">ACFQDL_29155</name>
</gene>
<dbReference type="SUPFAM" id="SSF46785">
    <property type="entry name" value="Winged helix' DNA-binding domain"/>
    <property type="match status" value="1"/>
</dbReference>
<dbReference type="InterPro" id="IPR000847">
    <property type="entry name" value="LysR_HTH_N"/>
</dbReference>
<keyword evidence="4" id="KW-0804">Transcription</keyword>
<evidence type="ECO:0000313" key="6">
    <source>
        <dbReference type="EMBL" id="MFC6673702.1"/>
    </source>
</evidence>
<dbReference type="PANTHER" id="PTHR30118:SF15">
    <property type="entry name" value="TRANSCRIPTIONAL REGULATORY PROTEIN"/>
    <property type="match status" value="1"/>
</dbReference>
<dbReference type="Proteomes" id="UP001596422">
    <property type="component" value="Unassembled WGS sequence"/>
</dbReference>
<evidence type="ECO:0000256" key="3">
    <source>
        <dbReference type="ARBA" id="ARBA00023125"/>
    </source>
</evidence>
<name>A0ABW2A8A1_9GAMM</name>
<dbReference type="InterPro" id="IPR036390">
    <property type="entry name" value="WH_DNA-bd_sf"/>
</dbReference>
<keyword evidence="7" id="KW-1185">Reference proteome</keyword>
<dbReference type="PANTHER" id="PTHR30118">
    <property type="entry name" value="HTH-TYPE TRANSCRIPTIONAL REGULATOR LEUO-RELATED"/>
    <property type="match status" value="1"/>
</dbReference>
<evidence type="ECO:0000259" key="5">
    <source>
        <dbReference type="PROSITE" id="PS50931"/>
    </source>
</evidence>
<keyword evidence="3" id="KW-0238">DNA-binding</keyword>
<dbReference type="RefSeq" id="WP_379912304.1">
    <property type="nucleotide sequence ID" value="NZ_JBHSWE010000001.1"/>
</dbReference>
<dbReference type="Pfam" id="PF03466">
    <property type="entry name" value="LysR_substrate"/>
    <property type="match status" value="1"/>
</dbReference>
<evidence type="ECO:0000313" key="7">
    <source>
        <dbReference type="Proteomes" id="UP001596422"/>
    </source>
</evidence>
<comment type="caution">
    <text evidence="6">The sequence shown here is derived from an EMBL/GenBank/DDBJ whole genome shotgun (WGS) entry which is preliminary data.</text>
</comment>
<protein>
    <submittedName>
        <fullName evidence="6">LysR family transcriptional regulator</fullName>
    </submittedName>
</protein>
<keyword evidence="2" id="KW-0805">Transcription regulation</keyword>
<dbReference type="CDD" id="cd08417">
    <property type="entry name" value="PBP2_Nitroaromatics_like"/>
    <property type="match status" value="1"/>
</dbReference>
<organism evidence="6 7">
    <name type="scientific">Marinobacterium aestuariivivens</name>
    <dbReference type="NCBI Taxonomy" id="1698799"/>
    <lineage>
        <taxon>Bacteria</taxon>
        <taxon>Pseudomonadati</taxon>
        <taxon>Pseudomonadota</taxon>
        <taxon>Gammaproteobacteria</taxon>
        <taxon>Oceanospirillales</taxon>
        <taxon>Oceanospirillaceae</taxon>
        <taxon>Marinobacterium</taxon>
    </lineage>
</organism>
<evidence type="ECO:0000256" key="4">
    <source>
        <dbReference type="ARBA" id="ARBA00023163"/>
    </source>
</evidence>
<evidence type="ECO:0000256" key="2">
    <source>
        <dbReference type="ARBA" id="ARBA00023015"/>
    </source>
</evidence>
<sequence>MHKPNLRKIDLNLLVILEVLLEERHVTRAAEQLEMSQPAVSRALQRLRETFDDPLLVKSMHGYDLSARAEELLPALKGVLQDLGQLIGRPGFDPASSSAQVRVACLDLEGALFLPKLLETMRREARQMQLDIHSQPGDHFRLLQQGDVDFVISGLGPPQGEAQINRVALATTRVVCVMSRGHPLARQAPSLDDYVSASHGFVSMTGRGVSVMDKLLRGHGLKRDVVVRTNSFLTVPEFCAGTDLLFALPEIVAERLCRDGQLVMQPLPGELAERELKFYLYWHQRNHRDPMSQWVRRQLAGVPGPAF</sequence>
<dbReference type="PROSITE" id="PS50931">
    <property type="entry name" value="HTH_LYSR"/>
    <property type="match status" value="1"/>
</dbReference>
<dbReference type="Gene3D" id="3.40.190.10">
    <property type="entry name" value="Periplasmic binding protein-like II"/>
    <property type="match status" value="2"/>
</dbReference>
<feature type="domain" description="HTH lysR-type" evidence="5">
    <location>
        <begin position="9"/>
        <end position="66"/>
    </location>
</feature>
<accession>A0ABW2A8A1</accession>
<evidence type="ECO:0000256" key="1">
    <source>
        <dbReference type="ARBA" id="ARBA00009437"/>
    </source>
</evidence>
<dbReference type="InterPro" id="IPR036388">
    <property type="entry name" value="WH-like_DNA-bd_sf"/>
</dbReference>
<comment type="similarity">
    <text evidence="1">Belongs to the LysR transcriptional regulatory family.</text>
</comment>
<dbReference type="InterPro" id="IPR050389">
    <property type="entry name" value="LysR-type_TF"/>
</dbReference>
<dbReference type="SUPFAM" id="SSF53850">
    <property type="entry name" value="Periplasmic binding protein-like II"/>
    <property type="match status" value="1"/>
</dbReference>
<dbReference type="Gene3D" id="1.10.10.10">
    <property type="entry name" value="Winged helix-like DNA-binding domain superfamily/Winged helix DNA-binding domain"/>
    <property type="match status" value="1"/>
</dbReference>